<evidence type="ECO:0000256" key="2">
    <source>
        <dbReference type="ARBA" id="ARBA00022723"/>
    </source>
</evidence>
<dbReference type="Gene3D" id="3.30.1120.10">
    <property type="match status" value="1"/>
</dbReference>
<dbReference type="Gene3D" id="3.40.720.10">
    <property type="entry name" value="Alkaline Phosphatase, subunit A"/>
    <property type="match status" value="1"/>
</dbReference>
<dbReference type="InterPro" id="IPR000917">
    <property type="entry name" value="Sulfatase_N"/>
</dbReference>
<keyword evidence="2" id="KW-0479">Metal-binding</keyword>
<feature type="domain" description="Sulfatase N-terminal" evidence="5">
    <location>
        <begin position="1"/>
        <end position="418"/>
    </location>
</feature>
<evidence type="ECO:0000256" key="1">
    <source>
        <dbReference type="ARBA" id="ARBA00008779"/>
    </source>
</evidence>
<evidence type="ECO:0000256" key="4">
    <source>
        <dbReference type="ARBA" id="ARBA00022837"/>
    </source>
</evidence>
<sequence>MSDDMGYSDIGCYGSEIDTPNLDALAAAGLRYTQFYNTGRCCPTRASLLTGLYAHQAGIGQMVKDYGRPGYRGTLSKNAVTIAEVLKTAGYSTYMAGKWHITTQLGPDGSKESWPRQRGFDRFYGTIIGAGSFFDPWTLTRGEKAITPDNDEGYQPEQYYYTDAISDNAVRYVNEHKESSKENPFFMYMAYTAAHWPMHALEKDIAKYKGRYDAGYEAIREARYKKMKELGVIKDSKLSKAPQLWKDFPEDLKAWELRCMEVYAAMVDNMDQGIGRLVQALKANGQLDNTLILYFQDNGGCAENRGRKPTAKPAEGVVPMGKDELQTLMVPERSRAGYPVLTGVNVMPGPSETYIAYGRNWANVSNTPFREYKATNHEGGIATPLIAHWPEGIRTKNGLRDQVGHLIDVMATCVDLSGADYPKIYKGYKMPPMEGMSLAGSFNSGETVDRQIMFEHYMKRAIRQGKWKLVSLKRQPWELYDMEEDRSELNNLAKAHPEKAKAMAELWESEAHRTLIYPKPGQKGKGH</sequence>
<keyword evidence="4" id="KW-0106">Calcium</keyword>
<dbReference type="CDD" id="cd16025">
    <property type="entry name" value="PAS_like"/>
    <property type="match status" value="1"/>
</dbReference>
<dbReference type="PROSITE" id="PS00149">
    <property type="entry name" value="SULFATASE_2"/>
    <property type="match status" value="1"/>
</dbReference>
<evidence type="ECO:0000259" key="5">
    <source>
        <dbReference type="Pfam" id="PF00884"/>
    </source>
</evidence>
<organism evidence="6">
    <name type="scientific">marine metagenome</name>
    <dbReference type="NCBI Taxonomy" id="408172"/>
    <lineage>
        <taxon>unclassified sequences</taxon>
        <taxon>metagenomes</taxon>
        <taxon>ecological metagenomes</taxon>
    </lineage>
</organism>
<dbReference type="InterPro" id="IPR017850">
    <property type="entry name" value="Alkaline_phosphatase_core_sf"/>
</dbReference>
<comment type="similarity">
    <text evidence="1">Belongs to the sulfatase family.</text>
</comment>
<proteinExistence type="inferred from homology"/>
<protein>
    <recommendedName>
        <fullName evidence="5">Sulfatase N-terminal domain-containing protein</fullName>
    </recommendedName>
</protein>
<dbReference type="AlphaFoldDB" id="A0A382BCY8"/>
<dbReference type="PANTHER" id="PTHR42693">
    <property type="entry name" value="ARYLSULFATASE FAMILY MEMBER"/>
    <property type="match status" value="1"/>
</dbReference>
<reference evidence="6" key="1">
    <citation type="submission" date="2018-05" db="EMBL/GenBank/DDBJ databases">
        <authorList>
            <person name="Lanie J.A."/>
            <person name="Ng W.-L."/>
            <person name="Kazmierczak K.M."/>
            <person name="Andrzejewski T.M."/>
            <person name="Davidsen T.M."/>
            <person name="Wayne K.J."/>
            <person name="Tettelin H."/>
            <person name="Glass J.I."/>
            <person name="Rusch D."/>
            <person name="Podicherti R."/>
            <person name="Tsui H.-C.T."/>
            <person name="Winkler M.E."/>
        </authorList>
    </citation>
    <scope>NUCLEOTIDE SEQUENCE</scope>
</reference>
<accession>A0A382BCY8</accession>
<dbReference type="InterPro" id="IPR050738">
    <property type="entry name" value="Sulfatase"/>
</dbReference>
<evidence type="ECO:0000256" key="3">
    <source>
        <dbReference type="ARBA" id="ARBA00022801"/>
    </source>
</evidence>
<evidence type="ECO:0000313" key="6">
    <source>
        <dbReference type="EMBL" id="SVB11123.1"/>
    </source>
</evidence>
<dbReference type="Pfam" id="PF00884">
    <property type="entry name" value="Sulfatase"/>
    <property type="match status" value="1"/>
</dbReference>
<dbReference type="GO" id="GO:0046872">
    <property type="term" value="F:metal ion binding"/>
    <property type="evidence" value="ECO:0007669"/>
    <property type="project" value="UniProtKB-KW"/>
</dbReference>
<dbReference type="SUPFAM" id="SSF53649">
    <property type="entry name" value="Alkaline phosphatase-like"/>
    <property type="match status" value="1"/>
</dbReference>
<dbReference type="GO" id="GO:0004065">
    <property type="term" value="F:arylsulfatase activity"/>
    <property type="evidence" value="ECO:0007669"/>
    <property type="project" value="TreeGrafter"/>
</dbReference>
<dbReference type="InterPro" id="IPR024607">
    <property type="entry name" value="Sulfatase_CS"/>
</dbReference>
<gene>
    <name evidence="6" type="ORF">METZ01_LOCUS163977</name>
</gene>
<dbReference type="FunFam" id="3.40.720.10:FF:000047">
    <property type="entry name" value="Arylsulfatase"/>
    <property type="match status" value="1"/>
</dbReference>
<dbReference type="PANTHER" id="PTHR42693:SF53">
    <property type="entry name" value="ENDO-4-O-SULFATASE"/>
    <property type="match status" value="1"/>
</dbReference>
<dbReference type="EMBL" id="UINC01029049">
    <property type="protein sequence ID" value="SVB11123.1"/>
    <property type="molecule type" value="Genomic_DNA"/>
</dbReference>
<keyword evidence="3" id="KW-0378">Hydrolase</keyword>
<name>A0A382BCY8_9ZZZZ</name>